<name>A0AAD8KSI5_TARER</name>
<evidence type="ECO:0000313" key="1">
    <source>
        <dbReference type="EMBL" id="KAK1428744.1"/>
    </source>
</evidence>
<reference evidence="1" key="1">
    <citation type="journal article" date="2023" name="bioRxiv">
        <title>Improved chromosome-level genome assembly for marigold (Tagetes erecta).</title>
        <authorList>
            <person name="Jiang F."/>
            <person name="Yuan L."/>
            <person name="Wang S."/>
            <person name="Wang H."/>
            <person name="Xu D."/>
            <person name="Wang A."/>
            <person name="Fan W."/>
        </authorList>
    </citation>
    <scope>NUCLEOTIDE SEQUENCE</scope>
    <source>
        <strain evidence="1">WSJ</strain>
        <tissue evidence="1">Leaf</tissue>
    </source>
</reference>
<keyword evidence="2" id="KW-1185">Reference proteome</keyword>
<dbReference type="EMBL" id="JAUHHV010000004">
    <property type="protein sequence ID" value="KAK1428744.1"/>
    <property type="molecule type" value="Genomic_DNA"/>
</dbReference>
<proteinExistence type="predicted"/>
<evidence type="ECO:0000313" key="2">
    <source>
        <dbReference type="Proteomes" id="UP001229421"/>
    </source>
</evidence>
<organism evidence="1 2">
    <name type="scientific">Tagetes erecta</name>
    <name type="common">African marigold</name>
    <dbReference type="NCBI Taxonomy" id="13708"/>
    <lineage>
        <taxon>Eukaryota</taxon>
        <taxon>Viridiplantae</taxon>
        <taxon>Streptophyta</taxon>
        <taxon>Embryophyta</taxon>
        <taxon>Tracheophyta</taxon>
        <taxon>Spermatophyta</taxon>
        <taxon>Magnoliopsida</taxon>
        <taxon>eudicotyledons</taxon>
        <taxon>Gunneridae</taxon>
        <taxon>Pentapetalae</taxon>
        <taxon>asterids</taxon>
        <taxon>campanulids</taxon>
        <taxon>Asterales</taxon>
        <taxon>Asteraceae</taxon>
        <taxon>Asteroideae</taxon>
        <taxon>Heliantheae alliance</taxon>
        <taxon>Tageteae</taxon>
        <taxon>Tagetes</taxon>
    </lineage>
</organism>
<dbReference type="Proteomes" id="UP001229421">
    <property type="component" value="Unassembled WGS sequence"/>
</dbReference>
<comment type="caution">
    <text evidence="1">The sequence shown here is derived from an EMBL/GenBank/DDBJ whole genome shotgun (WGS) entry which is preliminary data.</text>
</comment>
<gene>
    <name evidence="1" type="ORF">QVD17_17584</name>
</gene>
<sequence>MTSDGKWGTSTIEFGSLNREHVVVDLSYKISKLLLKNFIRYGQKPCNLTKANLRTINKPKYRQQILTCASSSAHRSRC</sequence>
<accession>A0AAD8KSI5</accession>
<protein>
    <submittedName>
        <fullName evidence="1">Uncharacterized protein</fullName>
    </submittedName>
</protein>
<dbReference type="AlphaFoldDB" id="A0AAD8KSI5"/>